<dbReference type="EMBL" id="QOKW01000008">
    <property type="protein sequence ID" value="KAA0680598.1"/>
    <property type="molecule type" value="Genomic_DNA"/>
</dbReference>
<evidence type="ECO:0000313" key="3">
    <source>
        <dbReference type="Proteomes" id="UP000480854"/>
    </source>
</evidence>
<evidence type="ECO:0000259" key="1">
    <source>
        <dbReference type="SMART" id="SM00460"/>
    </source>
</evidence>
<dbReference type="InterPro" id="IPR002931">
    <property type="entry name" value="Transglutaminase-like"/>
</dbReference>
<feature type="domain" description="Transglutaminase-like" evidence="1">
    <location>
        <begin position="69"/>
        <end position="141"/>
    </location>
</feature>
<comment type="caution">
    <text evidence="2">The sequence shown here is derived from an EMBL/GenBank/DDBJ whole genome shotgun (WGS) entry which is preliminary data.</text>
</comment>
<evidence type="ECO:0000313" key="2">
    <source>
        <dbReference type="EMBL" id="KAA0680598.1"/>
    </source>
</evidence>
<dbReference type="AlphaFoldDB" id="A0A9W7NJN9"/>
<dbReference type="PANTHER" id="PTHR33490:SF3">
    <property type="entry name" value="CONSERVED INTEGRAL MEMBRANE PROTEIN"/>
    <property type="match status" value="1"/>
</dbReference>
<accession>A0A9W7NJN9</accession>
<proteinExistence type="predicted"/>
<dbReference type="Gene3D" id="3.10.620.30">
    <property type="match status" value="1"/>
</dbReference>
<organism evidence="2 3">
    <name type="scientific">Roseomonas genomospecies 6</name>
    <dbReference type="NCBI Taxonomy" id="214106"/>
    <lineage>
        <taxon>Bacteria</taxon>
        <taxon>Pseudomonadati</taxon>
        <taxon>Pseudomonadota</taxon>
        <taxon>Alphaproteobacteria</taxon>
        <taxon>Acetobacterales</taxon>
        <taxon>Roseomonadaceae</taxon>
        <taxon>Roseomonas</taxon>
    </lineage>
</organism>
<dbReference type="SUPFAM" id="SSF54001">
    <property type="entry name" value="Cysteine proteinases"/>
    <property type="match status" value="1"/>
</dbReference>
<dbReference type="InterPro" id="IPR038765">
    <property type="entry name" value="Papain-like_cys_pep_sf"/>
</dbReference>
<dbReference type="RefSeq" id="WP_149469171.1">
    <property type="nucleotide sequence ID" value="NZ_QOKW01000008.1"/>
</dbReference>
<dbReference type="SMART" id="SM00460">
    <property type="entry name" value="TGc"/>
    <property type="match status" value="1"/>
</dbReference>
<sequence length="231" mass="26013">MVLEDSLRPTGFLDYESPPVRRFVEQALPRDGLSAVEKATRLYYAVRDTILYEIYGADLSRTGLQASAIIAAGSGLCIHKSIVYAAAVRSVGIPSRLVLTDVRNHLTSDRLRRFVGGDVFHYHCLVSVFIEGRWVKATPVFNKKLCQLYRMKPLDFDGTQDSLHHPYDDNGHKFMEFIRVHGDFDDFPYDSVIEGLRKAHPNLFGTRDRFRTGSLVAEAVAAARAEDCAYP</sequence>
<gene>
    <name evidence="2" type="ORF">DS843_12180</name>
</gene>
<reference evidence="2 3" key="1">
    <citation type="submission" date="2018-07" db="EMBL/GenBank/DDBJ databases">
        <title>Genome sequence of Azospirillum sp. ATCC 49961.</title>
        <authorList>
            <person name="Sant'Anna F.H."/>
            <person name="Baldani J.I."/>
            <person name="Zilli J.E."/>
            <person name="Reis V.M."/>
            <person name="Hartmann A."/>
            <person name="Cruz L."/>
            <person name="de Souza E.M."/>
            <person name="de Oliveira Pedrosa F."/>
            <person name="Passaglia L.M.P."/>
        </authorList>
    </citation>
    <scope>NUCLEOTIDE SEQUENCE [LARGE SCALE GENOMIC DNA]</scope>
    <source>
        <strain evidence="2 3">ATCC 49961</strain>
    </source>
</reference>
<dbReference type="OrthoDB" id="4697328at2"/>
<dbReference type="PANTHER" id="PTHR33490">
    <property type="entry name" value="BLR5614 PROTEIN-RELATED"/>
    <property type="match status" value="1"/>
</dbReference>
<protein>
    <submittedName>
        <fullName evidence="2">Transglutaminase domain-containing protein</fullName>
    </submittedName>
</protein>
<dbReference type="Pfam" id="PF01841">
    <property type="entry name" value="Transglut_core"/>
    <property type="match status" value="1"/>
</dbReference>
<keyword evidence="3" id="KW-1185">Reference proteome</keyword>
<name>A0A9W7NJN9_9PROT</name>
<dbReference type="Proteomes" id="UP000480854">
    <property type="component" value="Unassembled WGS sequence"/>
</dbReference>